<dbReference type="SFLD" id="SFLDG01135">
    <property type="entry name" value="C1.5.6:_HAD__Beta-PGM__Phospha"/>
    <property type="match status" value="1"/>
</dbReference>
<dbReference type="InterPro" id="IPR006439">
    <property type="entry name" value="HAD-SF_hydro_IA"/>
</dbReference>
<protein>
    <submittedName>
        <fullName evidence="1">Hydrolase</fullName>
    </submittedName>
</protein>
<dbReference type="InterPro" id="IPR023198">
    <property type="entry name" value="PGP-like_dom2"/>
</dbReference>
<dbReference type="PANTHER" id="PTHR18901:SF38">
    <property type="entry name" value="PSEUDOURIDINE-5'-PHOSPHATASE"/>
    <property type="match status" value="1"/>
</dbReference>
<dbReference type="InterPro" id="IPR041492">
    <property type="entry name" value="HAD_2"/>
</dbReference>
<dbReference type="Gene3D" id="3.40.50.1000">
    <property type="entry name" value="HAD superfamily/HAD-like"/>
    <property type="match status" value="1"/>
</dbReference>
<dbReference type="Pfam" id="PF13419">
    <property type="entry name" value="HAD_2"/>
    <property type="match status" value="1"/>
</dbReference>
<dbReference type="InterPro" id="IPR036412">
    <property type="entry name" value="HAD-like_sf"/>
</dbReference>
<dbReference type="InterPro" id="IPR023214">
    <property type="entry name" value="HAD_sf"/>
</dbReference>
<name>A0AAV3EMU9_ALIFS</name>
<gene>
    <name evidence="1" type="ORF">VFSR5_A0790</name>
</gene>
<sequence>MEKKIKAMTNSVISQEREGWNSEKPTAVIFDFDGLLVDTETCMFKAWEALMKPYGVEVSCAQIAGLVGNSEPATFLYDQYRNASGMDKTDQYIRNQVLKLAYEFIEVISERDGVKQYLDYALEHSMKIGLATSSEYDHYMPILKRLKLDHYFDCFIGEEQVIATRRKPYPDVYLLALQQLGVSAHQAIAFEDSPPGIQAARSAGIPTVVVTNSLTCHLDVSQANIILSSMSEKSLPQLINQLTEISL</sequence>
<dbReference type="Proteomes" id="UP000004521">
    <property type="component" value="Chromosome II"/>
</dbReference>
<dbReference type="GO" id="GO:0016787">
    <property type="term" value="F:hydrolase activity"/>
    <property type="evidence" value="ECO:0007669"/>
    <property type="project" value="UniProtKB-KW"/>
</dbReference>
<organism evidence="1 2">
    <name type="scientific">Aliivibrio fischeri SR5</name>
    <dbReference type="NCBI Taxonomy" id="1088719"/>
    <lineage>
        <taxon>Bacteria</taxon>
        <taxon>Pseudomonadati</taxon>
        <taxon>Pseudomonadota</taxon>
        <taxon>Gammaproteobacteria</taxon>
        <taxon>Vibrionales</taxon>
        <taxon>Vibrionaceae</taxon>
        <taxon>Aliivibrio</taxon>
    </lineage>
</organism>
<dbReference type="SFLD" id="SFLDG01129">
    <property type="entry name" value="C1.5:_HAD__Beta-PGM__Phosphata"/>
    <property type="match status" value="1"/>
</dbReference>
<dbReference type="EMBL" id="AHIH01000013">
    <property type="protein sequence ID" value="EHN68208.1"/>
    <property type="molecule type" value="Genomic_DNA"/>
</dbReference>
<accession>A0AAV3EMU9</accession>
<keyword evidence="1" id="KW-0378">Hydrolase</keyword>
<dbReference type="SUPFAM" id="SSF56784">
    <property type="entry name" value="HAD-like"/>
    <property type="match status" value="1"/>
</dbReference>
<dbReference type="Gene3D" id="1.10.150.240">
    <property type="entry name" value="Putative phosphatase, domain 2"/>
    <property type="match status" value="1"/>
</dbReference>
<dbReference type="AlphaFoldDB" id="A0AAV3EMU9"/>
<comment type="caution">
    <text evidence="1">The sequence shown here is derived from an EMBL/GenBank/DDBJ whole genome shotgun (WGS) entry which is preliminary data.</text>
</comment>
<dbReference type="RefSeq" id="WP_005423256.1">
    <property type="nucleotide sequence ID" value="NZ_CM001401.1"/>
</dbReference>
<dbReference type="SFLD" id="SFLDS00003">
    <property type="entry name" value="Haloacid_Dehalogenase"/>
    <property type="match status" value="1"/>
</dbReference>
<reference evidence="1 2" key="1">
    <citation type="journal article" date="2012" name="J. Bacteriol.">
        <title>Draft Genome Sequence of Vibrio fischeri SR5, a Strain Isolated from the Light Organ of the Mediterranean Squid Sepiola robusta.</title>
        <authorList>
            <person name="Gyllborg M.C."/>
            <person name="Sahl J.W."/>
            <person name="Cronin D.C.III."/>
            <person name="Rasko D.A."/>
            <person name="Mandel M.J."/>
        </authorList>
    </citation>
    <scope>NUCLEOTIDE SEQUENCE [LARGE SCALE GENOMIC DNA]</scope>
    <source>
        <strain evidence="1 2">SR5</strain>
    </source>
</reference>
<proteinExistence type="predicted"/>
<dbReference type="PANTHER" id="PTHR18901">
    <property type="entry name" value="2-DEOXYGLUCOSE-6-PHOSPHATE PHOSPHATASE 2"/>
    <property type="match status" value="1"/>
</dbReference>
<evidence type="ECO:0000313" key="2">
    <source>
        <dbReference type="Proteomes" id="UP000004521"/>
    </source>
</evidence>
<evidence type="ECO:0000313" key="1">
    <source>
        <dbReference type="EMBL" id="EHN68208.1"/>
    </source>
</evidence>
<dbReference type="NCBIfam" id="TIGR01509">
    <property type="entry name" value="HAD-SF-IA-v3"/>
    <property type="match status" value="1"/>
</dbReference>